<sequence length="635" mass="71450">MEDKVEREREREIRVIKERERAASVSSIVRNQFNRAATVSRVAKMGSSPCELRWLLALLGGLLLLLPLAQGEDHYYTFVLRDTNFTRLCTTKSMYTVNESFPGPVMYVRKGDTAYVNVFNEGHYGVTIHWHGIKNPRNPWFDGPEYVTQCPIPPGTNFTYQVLFTSEEGTLWWHAHSDWTRATVHGAIVIKPALGTTYPFPEPDGENVLVFASWYDEDVMELMEEALSEGGLTTLSDAYCINGQPGDFYNCSRESTTRISVDYGKTYLLRLVNSVQNTDMYFGIANHSLTVVGWDGAYVKPLVKSFIMITPGQAMDILVTADQPLGEYYMIISPFFDGQADDFDMSIASAIFQYNGNYSYTGLPAYPSDFPGWEDIGPATAFVKQLKSLNSPEHPIDVPQDDEITTRMYITISISMMKCPNDSCEGPDGNRLASALNNISFANPDLDVLQAYYSNINGYYTPDFPDLPPTLFNFTSEDLLTDNVTMSDQGTKVKVLNYNESVEIILQGTNVMNSGETHPMHLHGFRFYVIGLGQGNFDNKTAPETYNMYDPPEANTVPVPKDGWAVIRFRADNPGVWYMHCHFDRHMAWGMDTVFIVKNGTTAETSIREPPAYMPPCETDSSLLSALHSYLRQKA</sequence>
<dbReference type="InterPro" id="IPR034289">
    <property type="entry name" value="CuRO_3_LCC"/>
</dbReference>
<keyword evidence="10 13" id="KW-0186">Copper</keyword>
<comment type="similarity">
    <text evidence="3 13">Belongs to the multicopper oxidase family.</text>
</comment>
<dbReference type="NCBIfam" id="TIGR03389">
    <property type="entry name" value="laccase"/>
    <property type="match status" value="1"/>
</dbReference>
<dbReference type="CDD" id="cd13875">
    <property type="entry name" value="CuRO_2_LCC_plant"/>
    <property type="match status" value="1"/>
</dbReference>
<feature type="domain" description="Plastocyanin-like" evidence="14">
    <location>
        <begin position="206"/>
        <end position="357"/>
    </location>
</feature>
<dbReference type="SUPFAM" id="SSF49503">
    <property type="entry name" value="Cupredoxins"/>
    <property type="match status" value="3"/>
</dbReference>
<keyword evidence="6 13" id="KW-0964">Secreted</keyword>
<dbReference type="InterPro" id="IPR034288">
    <property type="entry name" value="CuRO_1_LCC"/>
</dbReference>
<evidence type="ECO:0000256" key="5">
    <source>
        <dbReference type="ARBA" id="ARBA00022523"/>
    </source>
</evidence>
<accession>A0A059BY68</accession>
<dbReference type="InterPro" id="IPR011706">
    <property type="entry name" value="Cu-oxidase_C"/>
</dbReference>
<evidence type="ECO:0000256" key="4">
    <source>
        <dbReference type="ARBA" id="ARBA00012297"/>
    </source>
</evidence>
<evidence type="ECO:0000256" key="12">
    <source>
        <dbReference type="ARBA" id="ARBA00023185"/>
    </source>
</evidence>
<evidence type="ECO:0000256" key="10">
    <source>
        <dbReference type="ARBA" id="ARBA00023008"/>
    </source>
</evidence>
<keyword evidence="5 13" id="KW-0052">Apoplast</keyword>
<dbReference type="InterPro" id="IPR034285">
    <property type="entry name" value="CuRO_2_LCC"/>
</dbReference>
<feature type="domain" description="Plastocyanin-like" evidence="15">
    <location>
        <begin position="464"/>
        <end position="599"/>
    </location>
</feature>
<dbReference type="Pfam" id="PF07732">
    <property type="entry name" value="Cu-oxidase_3"/>
    <property type="match status" value="1"/>
</dbReference>
<comment type="function">
    <text evidence="13">Lignin degradation and detoxification of lignin-derived products.</text>
</comment>
<dbReference type="PANTHER" id="PTHR11709">
    <property type="entry name" value="MULTI-COPPER OXIDASE"/>
    <property type="match status" value="1"/>
</dbReference>
<dbReference type="InterPro" id="IPR045087">
    <property type="entry name" value="Cu-oxidase_fam"/>
</dbReference>
<dbReference type="GO" id="GO:0016491">
    <property type="term" value="F:oxidoreductase activity"/>
    <property type="evidence" value="ECO:0000318"/>
    <property type="project" value="GO_Central"/>
</dbReference>
<dbReference type="Gene3D" id="2.60.40.420">
    <property type="entry name" value="Cupredoxins - blue copper proteins"/>
    <property type="match status" value="3"/>
</dbReference>
<evidence type="ECO:0000256" key="1">
    <source>
        <dbReference type="ARBA" id="ARBA00000349"/>
    </source>
</evidence>
<dbReference type="PROSITE" id="PS00079">
    <property type="entry name" value="MULTICOPPER_OXIDASE1"/>
    <property type="match status" value="1"/>
</dbReference>
<dbReference type="GO" id="GO:0005507">
    <property type="term" value="F:copper ion binding"/>
    <property type="evidence" value="ECO:0007669"/>
    <property type="project" value="InterPro"/>
</dbReference>
<dbReference type="PROSITE" id="PS00080">
    <property type="entry name" value="MULTICOPPER_OXIDASE2"/>
    <property type="match status" value="1"/>
</dbReference>
<feature type="domain" description="Plastocyanin-like" evidence="16">
    <location>
        <begin position="82"/>
        <end position="192"/>
    </location>
</feature>
<evidence type="ECO:0000256" key="6">
    <source>
        <dbReference type="ARBA" id="ARBA00022525"/>
    </source>
</evidence>
<keyword evidence="9 13" id="KW-0560">Oxidoreductase</keyword>
<dbReference type="InterPro" id="IPR011707">
    <property type="entry name" value="Cu-oxidase-like_N"/>
</dbReference>
<dbReference type="OMA" id="PVPKDGW"/>
<dbReference type="Gramene" id="KCW71062">
    <property type="protein sequence ID" value="KCW71062"/>
    <property type="gene ID" value="EUGRSUZ_F04160"/>
</dbReference>
<keyword evidence="11" id="KW-0325">Glycoprotein</keyword>
<keyword evidence="8 13" id="KW-0677">Repeat</keyword>
<dbReference type="GO" id="GO:0048046">
    <property type="term" value="C:apoplast"/>
    <property type="evidence" value="ECO:0007669"/>
    <property type="project" value="UniProtKB-SubCell"/>
</dbReference>
<evidence type="ECO:0000256" key="3">
    <source>
        <dbReference type="ARBA" id="ARBA00010609"/>
    </source>
</evidence>
<evidence type="ECO:0000256" key="7">
    <source>
        <dbReference type="ARBA" id="ARBA00022723"/>
    </source>
</evidence>
<comment type="catalytic activity">
    <reaction evidence="1 13">
        <text>4 hydroquinone + O2 = 4 benzosemiquinone + 2 H2O</text>
        <dbReference type="Rhea" id="RHEA:11276"/>
        <dbReference type="ChEBI" id="CHEBI:15377"/>
        <dbReference type="ChEBI" id="CHEBI:15379"/>
        <dbReference type="ChEBI" id="CHEBI:17594"/>
        <dbReference type="ChEBI" id="CHEBI:17977"/>
        <dbReference type="EC" id="1.10.3.2"/>
    </reaction>
</comment>
<dbReference type="GO" id="GO:0052716">
    <property type="term" value="F:hydroquinone:oxygen oxidoreductase activity"/>
    <property type="evidence" value="ECO:0007669"/>
    <property type="project" value="UniProtKB-EC"/>
</dbReference>
<evidence type="ECO:0000259" key="14">
    <source>
        <dbReference type="Pfam" id="PF00394"/>
    </source>
</evidence>
<evidence type="ECO:0000256" key="11">
    <source>
        <dbReference type="ARBA" id="ARBA00023180"/>
    </source>
</evidence>
<keyword evidence="7 13" id="KW-0479">Metal-binding</keyword>
<dbReference type="EMBL" id="KK198758">
    <property type="protein sequence ID" value="KCW71062.1"/>
    <property type="molecule type" value="Genomic_DNA"/>
</dbReference>
<evidence type="ECO:0000256" key="13">
    <source>
        <dbReference type="RuleBase" id="RU361119"/>
    </source>
</evidence>
<name>A0A059BY68_EUCGR</name>
<dbReference type="eggNOG" id="KOG1263">
    <property type="taxonomic scope" value="Eukaryota"/>
</dbReference>
<dbReference type="InterPro" id="IPR008972">
    <property type="entry name" value="Cupredoxin"/>
</dbReference>
<dbReference type="InterPro" id="IPR017761">
    <property type="entry name" value="Laccase"/>
</dbReference>
<evidence type="ECO:0000256" key="9">
    <source>
        <dbReference type="ARBA" id="ARBA00023002"/>
    </source>
</evidence>
<dbReference type="InterPro" id="IPR033138">
    <property type="entry name" value="Cu_oxidase_CS"/>
</dbReference>
<dbReference type="InParanoid" id="A0A059BY68"/>
<gene>
    <name evidence="17" type="ORF">EUGRSUZ_F04160</name>
</gene>
<dbReference type="GO" id="GO:0046274">
    <property type="term" value="P:lignin catabolic process"/>
    <property type="evidence" value="ECO:0007669"/>
    <property type="project" value="UniProtKB-KW"/>
</dbReference>
<dbReference type="EC" id="1.10.3.2" evidence="4 13"/>
<proteinExistence type="inferred from homology"/>
<evidence type="ECO:0000256" key="8">
    <source>
        <dbReference type="ARBA" id="ARBA00022737"/>
    </source>
</evidence>
<evidence type="ECO:0000259" key="16">
    <source>
        <dbReference type="Pfam" id="PF07732"/>
    </source>
</evidence>
<dbReference type="Pfam" id="PF00394">
    <property type="entry name" value="Cu-oxidase"/>
    <property type="match status" value="1"/>
</dbReference>
<evidence type="ECO:0000259" key="15">
    <source>
        <dbReference type="Pfam" id="PF07731"/>
    </source>
</evidence>
<organism evidence="17">
    <name type="scientific">Eucalyptus grandis</name>
    <name type="common">Flooded gum</name>
    <dbReference type="NCBI Taxonomy" id="71139"/>
    <lineage>
        <taxon>Eukaryota</taxon>
        <taxon>Viridiplantae</taxon>
        <taxon>Streptophyta</taxon>
        <taxon>Embryophyta</taxon>
        <taxon>Tracheophyta</taxon>
        <taxon>Spermatophyta</taxon>
        <taxon>Magnoliopsida</taxon>
        <taxon>eudicotyledons</taxon>
        <taxon>Gunneridae</taxon>
        <taxon>Pentapetalae</taxon>
        <taxon>rosids</taxon>
        <taxon>malvids</taxon>
        <taxon>Myrtales</taxon>
        <taxon>Myrtaceae</taxon>
        <taxon>Myrtoideae</taxon>
        <taxon>Eucalypteae</taxon>
        <taxon>Eucalyptus</taxon>
    </lineage>
</organism>
<keyword evidence="12 13" id="KW-0439">Lignin degradation</keyword>
<comment type="subcellular location">
    <subcellularLocation>
        <location evidence="2 13">Secreted</location>
        <location evidence="2 13">Extracellular space</location>
        <location evidence="2 13">Apoplast</location>
    </subcellularLocation>
</comment>
<protein>
    <recommendedName>
        <fullName evidence="4 13">Laccase</fullName>
        <ecNumber evidence="4 13">1.10.3.2</ecNumber>
    </recommendedName>
    <alternativeName>
        <fullName evidence="13">Benzenediol:oxygen oxidoreductase</fullName>
    </alternativeName>
    <alternativeName>
        <fullName evidence="13">Diphenol oxidase</fullName>
    </alternativeName>
    <alternativeName>
        <fullName evidence="13">Urishiol oxidase</fullName>
    </alternativeName>
</protein>
<evidence type="ECO:0000256" key="2">
    <source>
        <dbReference type="ARBA" id="ARBA00004271"/>
    </source>
</evidence>
<dbReference type="CDD" id="cd13897">
    <property type="entry name" value="CuRO_3_LCC_plant"/>
    <property type="match status" value="1"/>
</dbReference>
<dbReference type="InterPro" id="IPR001117">
    <property type="entry name" value="Cu-oxidase_2nd"/>
</dbReference>
<dbReference type="AlphaFoldDB" id="A0A059BY68"/>
<dbReference type="InterPro" id="IPR002355">
    <property type="entry name" value="Cu_oxidase_Cu_BS"/>
</dbReference>
<dbReference type="CDD" id="cd13849">
    <property type="entry name" value="CuRO_1_LCC_plant"/>
    <property type="match status" value="1"/>
</dbReference>
<evidence type="ECO:0000313" key="17">
    <source>
        <dbReference type="EMBL" id="KCW71062.1"/>
    </source>
</evidence>
<dbReference type="PANTHER" id="PTHR11709:SF349">
    <property type="entry name" value="LACCASE"/>
    <property type="match status" value="1"/>
</dbReference>
<reference evidence="17" key="1">
    <citation type="submission" date="2013-07" db="EMBL/GenBank/DDBJ databases">
        <title>The genome of Eucalyptus grandis.</title>
        <authorList>
            <person name="Schmutz J."/>
            <person name="Hayes R."/>
            <person name="Myburg A."/>
            <person name="Tuskan G."/>
            <person name="Grattapaglia D."/>
            <person name="Rokhsar D.S."/>
        </authorList>
    </citation>
    <scope>NUCLEOTIDE SEQUENCE</scope>
    <source>
        <tissue evidence="17">Leaf extractions</tissue>
    </source>
</reference>
<dbReference type="Pfam" id="PF07731">
    <property type="entry name" value="Cu-oxidase_2"/>
    <property type="match status" value="1"/>
</dbReference>
<comment type="cofactor">
    <cofactor evidence="13">
        <name>Cu cation</name>
        <dbReference type="ChEBI" id="CHEBI:23378"/>
    </cofactor>
    <text evidence="13">Binds 4 Cu cations per monomer.</text>
</comment>